<accession>A0A1U7LV90</accession>
<dbReference type="EMBL" id="LXFE01000163">
    <property type="protein sequence ID" value="OLL26590.1"/>
    <property type="molecule type" value="Genomic_DNA"/>
</dbReference>
<feature type="compositionally biased region" description="Low complexity" evidence="1">
    <location>
        <begin position="65"/>
        <end position="78"/>
    </location>
</feature>
<dbReference type="Proteomes" id="UP000186594">
    <property type="component" value="Unassembled WGS sequence"/>
</dbReference>
<gene>
    <name evidence="2" type="ORF">NEOLI_003816</name>
</gene>
<feature type="region of interest" description="Disordered" evidence="1">
    <location>
        <begin position="62"/>
        <end position="87"/>
    </location>
</feature>
<protein>
    <submittedName>
        <fullName evidence="2">Uncharacterized protein</fullName>
    </submittedName>
</protein>
<organism evidence="2 3">
    <name type="scientific">Neolecta irregularis (strain DAH-3)</name>
    <dbReference type="NCBI Taxonomy" id="1198029"/>
    <lineage>
        <taxon>Eukaryota</taxon>
        <taxon>Fungi</taxon>
        <taxon>Dikarya</taxon>
        <taxon>Ascomycota</taxon>
        <taxon>Taphrinomycotina</taxon>
        <taxon>Neolectales</taxon>
        <taxon>Neolectaceae</taxon>
        <taxon>Neolecta</taxon>
    </lineage>
</organism>
<keyword evidence="3" id="KW-1185">Reference proteome</keyword>
<reference evidence="2 3" key="1">
    <citation type="submission" date="2016-04" db="EMBL/GenBank/DDBJ databases">
        <title>Evolutionary innovation and constraint leading to complex multicellularity in the Ascomycota.</title>
        <authorList>
            <person name="Cisse O."/>
            <person name="Nguyen A."/>
            <person name="Hewitt D.A."/>
            <person name="Jedd G."/>
            <person name="Stajich J.E."/>
        </authorList>
    </citation>
    <scope>NUCLEOTIDE SEQUENCE [LARGE SCALE GENOMIC DNA]</scope>
    <source>
        <strain evidence="2 3">DAH-3</strain>
    </source>
</reference>
<sequence length="373" mass="42413">MNHKDGAPNNSQKVQSWTVSSMPFNARRTHNYENNFSFTPALTQHQQRNIIRNSWVRTEGKLSQEIANDSSNESEASETQSTHSNWEDLCSNFDSNSTCGEEESPIFKISIGDIQSLIANDQDEDGNLFTSQCINHGEVSEYSIFSVNHGFCGKEERVEHSTRRAFPVLSQQTAHYSNELSLFNNADASLFLNYVSYFDALSRNGKSSPKSPTTSQSCISETSSQSPIQLVRQFNIKEESNSRYRLDAYGLTSLVTALLLTSCQHILDEAEFILDLISCEPDVIKAIVFYLFRWRKLGIQRDPCLVLRGASIVAIKRMASSILRREEEVLQFGISPEGMIFASELRDLEICQKNWAEWCEKWEDLVKLVNRFP</sequence>
<evidence type="ECO:0000256" key="1">
    <source>
        <dbReference type="SAM" id="MobiDB-lite"/>
    </source>
</evidence>
<comment type="caution">
    <text evidence="2">The sequence shown here is derived from an EMBL/GenBank/DDBJ whole genome shotgun (WGS) entry which is preliminary data.</text>
</comment>
<dbReference type="AlphaFoldDB" id="A0A1U7LV90"/>
<evidence type="ECO:0000313" key="3">
    <source>
        <dbReference type="Proteomes" id="UP000186594"/>
    </source>
</evidence>
<name>A0A1U7LV90_NEOID</name>
<proteinExistence type="predicted"/>
<evidence type="ECO:0000313" key="2">
    <source>
        <dbReference type="EMBL" id="OLL26590.1"/>
    </source>
</evidence>